<dbReference type="Proteomes" id="UP000604046">
    <property type="component" value="Unassembled WGS sequence"/>
</dbReference>
<sequence>MLEDLEEYVTAVKKGPRALEKRFEDDPEFDEECRLVFRVKKVEFAGGGLCHTITINAGEDPSSPDVTVPNPLWGLGSECHSIMEFIGRSFIGQKRSFAETVTRKQLHTNLEFVIRKLSGVVGVVVTRTDYQKIVGKKHVKNKRKRSKMEFGMLLDEISAPRVLSFLYDDFDHEGDCFSDEYGDFDADDDDSEDDQMPRSIPGLDQTRSKGELASAALEIEDVVADEAQHMLTISFKSPLRAFAQKSQRKDGTMTFEEVDPKAAAPAPAGSHQALGLELLGIAPRTLKMNLYFEGGWEDGEDCEDGEDSEGRRGPCEGKVCLEELRTYLAQLHRISEAVQKKRELVASFRKRQDQQKGRRFCDLPANSFTRKAVKEFRLDITKTGCWDSSVLEEEWRAWYELRQEAESRVQADFEEEEEAEEDLSDLGENDEDYFESTRFRRKMLKTLRQDYAKALKEAGFSAPKAKAAAQGLYINEGNVVDEGDGQPRTCTVSVRIFSAVGNSARFVDLEHEHHSRARAYSYEEFADIKAQVSAFDPETGTFQVAEDLEGTSDDFVLFGMDCDEQTRDCTYSLASANEVQKLVAAVFGQKPRGSSLTGRAAFRVFMMACGADAYPFTEMSYDEFCPLSYVVLEEDFVEMRSRMLRVRQLLADEEGPDVGGKADSGTPTLMSTAKLQEAPAPVDVPAPVLEAAQNVALVDGQFQLPKCRKVLFSGEDLRLAGGSPPSEIGSGLGLGVSAHRLAPARAAVAASVALGASRMAANGQYICYRCADGEGAQVEILSATSLTPVTRIASHARVVDLALNCQDHNLLVAFDSSRVEVHRLPQPGPLMLLTFEESAPRAVEWHPSNQKVFLTLHDSYILLWHLPAIVHHVAMHPPAVPRADREAKNQLSVSAEVRQTVARQVDVATGGQELERMAMAPDGDFLVAASKSQLIVWSLRAEAWPAAVEHLRTVQLEQAFESDSRVVALRVAVAAPSVLVVLVAAELEVALVTLNLRAAQVHELPRRQQMLRFPGPVSADIFRSPGAETLAVAILASSGEEGGDEADALLYGALEPAFEYQELRTLVALPLPKAPGRSIGVVVDGTHLLLPVPGPPQEIEEGAAVVVLLLNNRPAVAESSDDLGVGWAERRISGARGASEALADLVIQRLPAAIQSPGADAKLQAEVAKLKKQAGSAEEKAAKILRRMSDVEALQQTPGFKRIRDQLTKDLAQWKDPGLPQVLLALLETSDFADHFAEGLARPQQSQSPLMQALRPSKQQLIEALREDYRDWCGTAAAERVRELFQSGGLPEVRAAMDSALKEVSAMYMQTMTRLLDDVRSNAKAAHFETACQKSVRAAVQREAQAFEGELKKRPAGSRSGAATPAGDQAIRDGFLSRLRRAAAPIGAELRGAEEALAAAGGSLATARTALDGAAGGGVPLTAICGPSAQSDSSDECRECGDAEASVTDFIDGCEEAEGLLPSRALNCSTSQTAHGSVCRACTGPFAPACVVSNVMSRYGR</sequence>
<feature type="coiled-coil region" evidence="1">
    <location>
        <begin position="1160"/>
        <end position="1187"/>
    </location>
</feature>
<reference evidence="3" key="1">
    <citation type="submission" date="2021-02" db="EMBL/GenBank/DDBJ databases">
        <authorList>
            <person name="Dougan E. K."/>
            <person name="Rhodes N."/>
            <person name="Thang M."/>
            <person name="Chan C."/>
        </authorList>
    </citation>
    <scope>NUCLEOTIDE SEQUENCE</scope>
</reference>
<accession>A0A812MLZ2</accession>
<evidence type="ECO:0000313" key="4">
    <source>
        <dbReference type="Proteomes" id="UP000604046"/>
    </source>
</evidence>
<feature type="region of interest" description="Disordered" evidence="2">
    <location>
        <begin position="1348"/>
        <end position="1367"/>
    </location>
</feature>
<gene>
    <name evidence="3" type="ORF">SNAT2548_LOCUS13725</name>
</gene>
<proteinExistence type="predicted"/>
<organism evidence="3 4">
    <name type="scientific">Symbiodinium natans</name>
    <dbReference type="NCBI Taxonomy" id="878477"/>
    <lineage>
        <taxon>Eukaryota</taxon>
        <taxon>Sar</taxon>
        <taxon>Alveolata</taxon>
        <taxon>Dinophyceae</taxon>
        <taxon>Suessiales</taxon>
        <taxon>Symbiodiniaceae</taxon>
        <taxon>Symbiodinium</taxon>
    </lineage>
</organism>
<keyword evidence="1" id="KW-0175">Coiled coil</keyword>
<evidence type="ECO:0000313" key="3">
    <source>
        <dbReference type="EMBL" id="CAE7261924.1"/>
    </source>
</evidence>
<dbReference type="Gene3D" id="2.130.10.10">
    <property type="entry name" value="YVTN repeat-like/Quinoprotein amine dehydrogenase"/>
    <property type="match status" value="1"/>
</dbReference>
<dbReference type="SUPFAM" id="SSF50978">
    <property type="entry name" value="WD40 repeat-like"/>
    <property type="match status" value="1"/>
</dbReference>
<feature type="region of interest" description="Disordered" evidence="2">
    <location>
        <begin position="181"/>
        <end position="207"/>
    </location>
</feature>
<keyword evidence="4" id="KW-1185">Reference proteome</keyword>
<evidence type="ECO:0000256" key="1">
    <source>
        <dbReference type="SAM" id="Coils"/>
    </source>
</evidence>
<comment type="caution">
    <text evidence="3">The sequence shown here is derived from an EMBL/GenBank/DDBJ whole genome shotgun (WGS) entry which is preliminary data.</text>
</comment>
<dbReference type="EMBL" id="CAJNDS010001491">
    <property type="protein sequence ID" value="CAE7261924.1"/>
    <property type="molecule type" value="Genomic_DNA"/>
</dbReference>
<feature type="compositionally biased region" description="Acidic residues" evidence="2">
    <location>
        <begin position="181"/>
        <end position="194"/>
    </location>
</feature>
<name>A0A812MLZ2_9DINO</name>
<protein>
    <submittedName>
        <fullName evidence="3">Uncharacterized protein</fullName>
    </submittedName>
</protein>
<dbReference type="InterPro" id="IPR015943">
    <property type="entry name" value="WD40/YVTN_repeat-like_dom_sf"/>
</dbReference>
<dbReference type="InterPro" id="IPR036322">
    <property type="entry name" value="WD40_repeat_dom_sf"/>
</dbReference>
<evidence type="ECO:0000256" key="2">
    <source>
        <dbReference type="SAM" id="MobiDB-lite"/>
    </source>
</evidence>